<dbReference type="EMBL" id="CP015518">
    <property type="protein sequence ID" value="APG26198.1"/>
    <property type="molecule type" value="Genomic_DNA"/>
</dbReference>
<name>A0A1L3GKK4_SYNAC</name>
<dbReference type="AlphaFoldDB" id="A0A1L3GKK4"/>
<organism evidence="3 4">
    <name type="scientific">Syntrophotalea acetylenica</name>
    <name type="common">Pelobacter acetylenicus</name>
    <dbReference type="NCBI Taxonomy" id="29542"/>
    <lineage>
        <taxon>Bacteria</taxon>
        <taxon>Pseudomonadati</taxon>
        <taxon>Thermodesulfobacteriota</taxon>
        <taxon>Desulfuromonadia</taxon>
        <taxon>Desulfuromonadales</taxon>
        <taxon>Syntrophotaleaceae</taxon>
        <taxon>Syntrophotalea</taxon>
    </lineage>
</organism>
<dbReference type="GO" id="GO:0006950">
    <property type="term" value="P:response to stress"/>
    <property type="evidence" value="ECO:0007669"/>
    <property type="project" value="UniProtKB-ARBA"/>
</dbReference>
<dbReference type="Proteomes" id="UP000182264">
    <property type="component" value="Chromosome"/>
</dbReference>
<sequence>MLAREATEGAAQPTPSDDVSRLEAVEQQAGEMLQRHGLKNWRFVFDDATRRAGSCRYGSRTITLSRHLARNAPEAEILDTLLHEIAHALVGPGHNHDAVWRAMAKRLGGSGERCHGLRFAPPRYIVSCRNGCWVATAERRRRHVVCKRCKGEVVFETFTQERWQQCCPDR</sequence>
<accession>A0A1L3GKK4</accession>
<feature type="region of interest" description="Disordered" evidence="1">
    <location>
        <begin position="1"/>
        <end position="21"/>
    </location>
</feature>
<feature type="domain" description="SprT-like" evidence="2">
    <location>
        <begin position="20"/>
        <end position="156"/>
    </location>
</feature>
<keyword evidence="4" id="KW-1185">Reference proteome</keyword>
<dbReference type="STRING" id="29542.A6070_13970"/>
<dbReference type="Pfam" id="PF10263">
    <property type="entry name" value="SprT-like"/>
    <property type="match status" value="1"/>
</dbReference>
<dbReference type="SMART" id="SM00731">
    <property type="entry name" value="SprT"/>
    <property type="match status" value="1"/>
</dbReference>
<reference evidence="3 4" key="1">
    <citation type="journal article" date="2017" name="Genome Announc.">
        <title>Complete Genome Sequences of Two Acetylene-Fermenting Pelobacter acetylenicus Strains.</title>
        <authorList>
            <person name="Sutton J.M."/>
            <person name="Baesman S.M."/>
            <person name="Fierst J.L."/>
            <person name="Poret-Peterson A.T."/>
            <person name="Oremland R.S."/>
            <person name="Dunlap D.S."/>
            <person name="Akob D.M."/>
        </authorList>
    </citation>
    <scope>NUCLEOTIDE SEQUENCE [LARGE SCALE GENOMIC DNA]</scope>
    <source>
        <strain evidence="3 4">DSM 3247</strain>
    </source>
</reference>
<proteinExistence type="predicted"/>
<evidence type="ECO:0000256" key="1">
    <source>
        <dbReference type="SAM" id="MobiDB-lite"/>
    </source>
</evidence>
<evidence type="ECO:0000313" key="4">
    <source>
        <dbReference type="Proteomes" id="UP000182264"/>
    </source>
</evidence>
<dbReference type="Gene3D" id="3.30.2010.10">
    <property type="entry name" value="Metalloproteases ('zincins'), catalytic domain"/>
    <property type="match status" value="1"/>
</dbReference>
<dbReference type="InterPro" id="IPR006640">
    <property type="entry name" value="SprT-like_domain"/>
</dbReference>
<gene>
    <name evidence="3" type="ORF">A7E75_05330</name>
</gene>
<evidence type="ECO:0000259" key="2">
    <source>
        <dbReference type="SMART" id="SM00731"/>
    </source>
</evidence>
<protein>
    <recommendedName>
        <fullName evidence="2">SprT-like domain-containing protein</fullName>
    </recommendedName>
</protein>
<evidence type="ECO:0000313" key="3">
    <source>
        <dbReference type="EMBL" id="APG26198.1"/>
    </source>
</evidence>